<dbReference type="CDD" id="cd02440">
    <property type="entry name" value="AdoMet_MTases"/>
    <property type="match status" value="1"/>
</dbReference>
<gene>
    <name evidence="2" type="ORF">Ae201684_006972</name>
</gene>
<protein>
    <recommendedName>
        <fullName evidence="4">Methyltransferase small domain-containing protein</fullName>
    </recommendedName>
</protein>
<reference evidence="2 3" key="1">
    <citation type="submission" date="2019-07" db="EMBL/GenBank/DDBJ databases">
        <title>Genomics analysis of Aphanomyces spp. identifies a new class of oomycete effector associated with host adaptation.</title>
        <authorList>
            <person name="Gaulin E."/>
        </authorList>
    </citation>
    <scope>NUCLEOTIDE SEQUENCE [LARGE SCALE GENOMIC DNA]</scope>
    <source>
        <strain evidence="2 3">ATCC 201684</strain>
    </source>
</reference>
<sequence>MAIVPFSYTRYKLQPAVNSPPTSPFHAAHADPERHFHFEDVSITIKQEWKPDGRGGTQLGFGAHVYNAAILLAFYVLRNPTIVRNRRVLELGCGTGFVAIAAVHADAKEVLATDGDDQVVDLAQFNINANGVASTCHAAKHLWGTDMDSLGDVDVVLGADIIACPYEGAYDDLLASLRHFVRGATVALIAYKRRHSSEVKFFHKLKRDFEWTTIPHDEYHEDFRHLDIDLLSIRAKSHGEA</sequence>
<dbReference type="Gene3D" id="3.40.50.150">
    <property type="entry name" value="Vaccinia Virus protein VP39"/>
    <property type="match status" value="1"/>
</dbReference>
<organism evidence="2 3">
    <name type="scientific">Aphanomyces euteiches</name>
    <dbReference type="NCBI Taxonomy" id="100861"/>
    <lineage>
        <taxon>Eukaryota</taxon>
        <taxon>Sar</taxon>
        <taxon>Stramenopiles</taxon>
        <taxon>Oomycota</taxon>
        <taxon>Saprolegniomycetes</taxon>
        <taxon>Saprolegniales</taxon>
        <taxon>Verrucalvaceae</taxon>
        <taxon>Aphanomyces</taxon>
    </lineage>
</organism>
<feature type="transmembrane region" description="Helical" evidence="1">
    <location>
        <begin position="59"/>
        <end position="77"/>
    </location>
</feature>
<dbReference type="Proteomes" id="UP000481153">
    <property type="component" value="Unassembled WGS sequence"/>
</dbReference>
<keyword evidence="1" id="KW-0812">Transmembrane</keyword>
<dbReference type="AlphaFoldDB" id="A0A6G0XA77"/>
<evidence type="ECO:0000313" key="3">
    <source>
        <dbReference type="Proteomes" id="UP000481153"/>
    </source>
</evidence>
<dbReference type="Pfam" id="PF10294">
    <property type="entry name" value="Methyltransf_16"/>
    <property type="match status" value="1"/>
</dbReference>
<dbReference type="InterPro" id="IPR019410">
    <property type="entry name" value="Methyltransf_16"/>
</dbReference>
<dbReference type="SUPFAM" id="SSF53335">
    <property type="entry name" value="S-adenosyl-L-methionine-dependent methyltransferases"/>
    <property type="match status" value="1"/>
</dbReference>
<evidence type="ECO:0008006" key="4">
    <source>
        <dbReference type="Google" id="ProtNLM"/>
    </source>
</evidence>
<dbReference type="InterPro" id="IPR029063">
    <property type="entry name" value="SAM-dependent_MTases_sf"/>
</dbReference>
<accession>A0A6G0XA77</accession>
<name>A0A6G0XA77_9STRA</name>
<keyword evidence="1" id="KW-0472">Membrane</keyword>
<dbReference type="PANTHER" id="PTHR14614">
    <property type="entry name" value="HEPATOCELLULAR CARCINOMA-ASSOCIATED ANTIGEN"/>
    <property type="match status" value="1"/>
</dbReference>
<proteinExistence type="predicted"/>
<comment type="caution">
    <text evidence="2">The sequence shown here is derived from an EMBL/GenBank/DDBJ whole genome shotgun (WGS) entry which is preliminary data.</text>
</comment>
<dbReference type="EMBL" id="VJMJ01000087">
    <property type="protein sequence ID" value="KAF0736815.1"/>
    <property type="molecule type" value="Genomic_DNA"/>
</dbReference>
<keyword evidence="3" id="KW-1185">Reference proteome</keyword>
<keyword evidence="1" id="KW-1133">Transmembrane helix</keyword>
<evidence type="ECO:0000256" key="1">
    <source>
        <dbReference type="SAM" id="Phobius"/>
    </source>
</evidence>
<evidence type="ECO:0000313" key="2">
    <source>
        <dbReference type="EMBL" id="KAF0736815.1"/>
    </source>
</evidence>
<dbReference type="VEuPathDB" id="FungiDB:AeMF1_001416"/>